<gene>
    <name evidence="2" type="ORF">FZC85_18060</name>
</gene>
<dbReference type="EMBL" id="VTEZ01000006">
    <property type="protein sequence ID" value="TYS83011.1"/>
    <property type="molecule type" value="Genomic_DNA"/>
</dbReference>
<dbReference type="GO" id="GO:0140359">
    <property type="term" value="F:ABC-type transporter activity"/>
    <property type="evidence" value="ECO:0007669"/>
    <property type="project" value="InterPro"/>
</dbReference>
<feature type="transmembrane region" description="Helical" evidence="1">
    <location>
        <begin position="230"/>
        <end position="251"/>
    </location>
</feature>
<protein>
    <submittedName>
        <fullName evidence="2">ABC transporter permease subunit</fullName>
    </submittedName>
</protein>
<dbReference type="PANTHER" id="PTHR37305">
    <property type="entry name" value="INTEGRAL MEMBRANE PROTEIN-RELATED"/>
    <property type="match status" value="1"/>
</dbReference>
<keyword evidence="1" id="KW-1133">Transmembrane helix</keyword>
<feature type="transmembrane region" description="Helical" evidence="1">
    <location>
        <begin position="125"/>
        <end position="148"/>
    </location>
</feature>
<proteinExistence type="predicted"/>
<feature type="transmembrane region" description="Helical" evidence="1">
    <location>
        <begin position="316"/>
        <end position="334"/>
    </location>
</feature>
<comment type="caution">
    <text evidence="2">The sequence shown here is derived from an EMBL/GenBank/DDBJ whole genome shotgun (WGS) entry which is preliminary data.</text>
</comment>
<dbReference type="RefSeq" id="WP_148970423.1">
    <property type="nucleotide sequence ID" value="NZ_JBNIKW010000006.1"/>
</dbReference>
<name>A0A5D4U7B7_9BACI</name>
<dbReference type="OrthoDB" id="8613028at2"/>
<dbReference type="Pfam" id="PF12730">
    <property type="entry name" value="ABC2_membrane_4"/>
    <property type="match status" value="1"/>
</dbReference>
<accession>A0A5D4U7B7</accession>
<feature type="transmembrane region" description="Helical" evidence="1">
    <location>
        <begin position="258"/>
        <end position="278"/>
    </location>
</feature>
<sequence length="341" mass="39669">MFKLVKNEWYKNFFRIRNYVSLLFILFFSIITVLLPSFFSSQYTTGSYDKDNWKEEVRGELTALDKKYSEAEKKHESKLQSDPESMEVMILESEKNEITEEINRLNYYLEQNIMPVSNNNLYDNLLSVTQMTGLITVLITVVAVSLIADEFSSGTIKLLLIRSVSRFKILLSKLITMILYILFYTASAILFTLVISLLMSDINSSSSYVFSKGIHNFMHENFYALFAQNIITQLFSIMMVSLIAFSLTVIFISKSVTLPLSLAIYFMAAPMTMFLSQYTDLTRYLWFANWDFKQFLLPFKHTQGPLIEGMTLTSSLMINVLYCIPLLLITFYFFHKKEIYN</sequence>
<evidence type="ECO:0000313" key="2">
    <source>
        <dbReference type="EMBL" id="TYS83011.1"/>
    </source>
</evidence>
<feature type="transmembrane region" description="Helical" evidence="1">
    <location>
        <begin position="20"/>
        <end position="39"/>
    </location>
</feature>
<dbReference type="AlphaFoldDB" id="A0A5D4U7B7"/>
<organism evidence="2 3">
    <name type="scientific">Rossellomorea aquimaris</name>
    <dbReference type="NCBI Taxonomy" id="189382"/>
    <lineage>
        <taxon>Bacteria</taxon>
        <taxon>Bacillati</taxon>
        <taxon>Bacillota</taxon>
        <taxon>Bacilli</taxon>
        <taxon>Bacillales</taxon>
        <taxon>Bacillaceae</taxon>
        <taxon>Rossellomorea</taxon>
    </lineage>
</organism>
<evidence type="ECO:0000313" key="3">
    <source>
        <dbReference type="Proteomes" id="UP000324269"/>
    </source>
</evidence>
<dbReference type="GO" id="GO:0005886">
    <property type="term" value="C:plasma membrane"/>
    <property type="evidence" value="ECO:0007669"/>
    <property type="project" value="UniProtKB-SubCell"/>
</dbReference>
<keyword evidence="1" id="KW-0472">Membrane</keyword>
<reference evidence="2 3" key="1">
    <citation type="submission" date="2019-08" db="EMBL/GenBank/DDBJ databases">
        <title>Bacillus genomes from the desert of Cuatro Cienegas, Coahuila.</title>
        <authorList>
            <person name="Olmedo-Alvarez G."/>
        </authorList>
    </citation>
    <scope>NUCLEOTIDE SEQUENCE [LARGE SCALE GENOMIC DNA]</scope>
    <source>
        <strain evidence="2 3">CH87b_3T</strain>
    </source>
</reference>
<keyword evidence="1" id="KW-0812">Transmembrane</keyword>
<dbReference type="PANTHER" id="PTHR37305:SF1">
    <property type="entry name" value="MEMBRANE PROTEIN"/>
    <property type="match status" value="1"/>
</dbReference>
<feature type="transmembrane region" description="Helical" evidence="1">
    <location>
        <begin position="169"/>
        <end position="199"/>
    </location>
</feature>
<dbReference type="Proteomes" id="UP000324269">
    <property type="component" value="Unassembled WGS sequence"/>
</dbReference>
<evidence type="ECO:0000256" key="1">
    <source>
        <dbReference type="SAM" id="Phobius"/>
    </source>
</evidence>